<dbReference type="EMBL" id="CAUYUJ010016925">
    <property type="protein sequence ID" value="CAK0870097.1"/>
    <property type="molecule type" value="Genomic_DNA"/>
</dbReference>
<protein>
    <submittedName>
        <fullName evidence="3">Uncharacterized protein</fullName>
    </submittedName>
</protein>
<feature type="non-terminal residue" evidence="3">
    <location>
        <position position="1"/>
    </location>
</feature>
<organism evidence="3 4">
    <name type="scientific">Prorocentrum cordatum</name>
    <dbReference type="NCBI Taxonomy" id="2364126"/>
    <lineage>
        <taxon>Eukaryota</taxon>
        <taxon>Sar</taxon>
        <taxon>Alveolata</taxon>
        <taxon>Dinophyceae</taxon>
        <taxon>Prorocentrales</taxon>
        <taxon>Prorocentraceae</taxon>
        <taxon>Prorocentrum</taxon>
    </lineage>
</organism>
<evidence type="ECO:0000256" key="2">
    <source>
        <dbReference type="SAM" id="MobiDB-lite"/>
    </source>
</evidence>
<feature type="region of interest" description="Disordered" evidence="2">
    <location>
        <begin position="50"/>
        <end position="222"/>
    </location>
</feature>
<feature type="compositionally biased region" description="Low complexity" evidence="2">
    <location>
        <begin position="57"/>
        <end position="67"/>
    </location>
</feature>
<gene>
    <name evidence="3" type="ORF">PCOR1329_LOCUS56290</name>
</gene>
<sequence>VLSLKERCSRLEAECDALRGQVKGLQDVGRASERAYRSLQDEVRAQLAGLAAGEPSGEGPARAAPAKAGKKGGVQFRQRDSVVAIESARAGAPVGGEEGGRRKRVPTAFPPQIGGASQGARFQNGAEEVEEEGDAEAAAPLRPTRGRQSTAFAPKQASPDSDSGEDEDARPAGGKATGRRRVPTAFPTKVEDDSEDEEDDADVDEKASADSSPKKIGHYFGR</sequence>
<evidence type="ECO:0000256" key="1">
    <source>
        <dbReference type="SAM" id="Coils"/>
    </source>
</evidence>
<reference evidence="3" key="1">
    <citation type="submission" date="2023-10" db="EMBL/GenBank/DDBJ databases">
        <authorList>
            <person name="Chen Y."/>
            <person name="Shah S."/>
            <person name="Dougan E. K."/>
            <person name="Thang M."/>
            <person name="Chan C."/>
        </authorList>
    </citation>
    <scope>NUCLEOTIDE SEQUENCE [LARGE SCALE GENOMIC DNA]</scope>
</reference>
<dbReference type="Proteomes" id="UP001189429">
    <property type="component" value="Unassembled WGS sequence"/>
</dbReference>
<comment type="caution">
    <text evidence="3">The sequence shown here is derived from an EMBL/GenBank/DDBJ whole genome shotgun (WGS) entry which is preliminary data.</text>
</comment>
<evidence type="ECO:0000313" key="4">
    <source>
        <dbReference type="Proteomes" id="UP001189429"/>
    </source>
</evidence>
<name>A0ABN9VD23_9DINO</name>
<keyword evidence="1" id="KW-0175">Coiled coil</keyword>
<proteinExistence type="predicted"/>
<feature type="compositionally biased region" description="Acidic residues" evidence="2">
    <location>
        <begin position="192"/>
        <end position="203"/>
    </location>
</feature>
<evidence type="ECO:0000313" key="3">
    <source>
        <dbReference type="EMBL" id="CAK0870097.1"/>
    </source>
</evidence>
<accession>A0ABN9VD23</accession>
<keyword evidence="4" id="KW-1185">Reference proteome</keyword>
<feature type="coiled-coil region" evidence="1">
    <location>
        <begin position="1"/>
        <end position="28"/>
    </location>
</feature>